<dbReference type="EMBL" id="LAZR01034091">
    <property type="protein sequence ID" value="KKL46279.1"/>
    <property type="molecule type" value="Genomic_DNA"/>
</dbReference>
<organism evidence="1">
    <name type="scientific">marine sediment metagenome</name>
    <dbReference type="NCBI Taxonomy" id="412755"/>
    <lineage>
        <taxon>unclassified sequences</taxon>
        <taxon>metagenomes</taxon>
        <taxon>ecological metagenomes</taxon>
    </lineage>
</organism>
<gene>
    <name evidence="1" type="ORF">LCGC14_2347130</name>
</gene>
<accession>A0A0F9CB50</accession>
<name>A0A0F9CB50_9ZZZZ</name>
<dbReference type="AlphaFoldDB" id="A0A0F9CB50"/>
<reference evidence="1" key="1">
    <citation type="journal article" date="2015" name="Nature">
        <title>Complex archaea that bridge the gap between prokaryotes and eukaryotes.</title>
        <authorList>
            <person name="Spang A."/>
            <person name="Saw J.H."/>
            <person name="Jorgensen S.L."/>
            <person name="Zaremba-Niedzwiedzka K."/>
            <person name="Martijn J."/>
            <person name="Lind A.E."/>
            <person name="van Eijk R."/>
            <person name="Schleper C."/>
            <person name="Guy L."/>
            <person name="Ettema T.J."/>
        </authorList>
    </citation>
    <scope>NUCLEOTIDE SEQUENCE</scope>
</reference>
<evidence type="ECO:0000313" key="1">
    <source>
        <dbReference type="EMBL" id="KKL46279.1"/>
    </source>
</evidence>
<proteinExistence type="predicted"/>
<comment type="caution">
    <text evidence="1">The sequence shown here is derived from an EMBL/GenBank/DDBJ whole genome shotgun (WGS) entry which is preliminary data.</text>
</comment>
<sequence>MTSKWDYTCDGCERERAFDDDEPDEDPGDRVQCADCERVYPNLAELDAHNCGPAANECCPVCNGVGEALGSLGQLTWYRCRACGSTFEAEAD</sequence>
<protein>
    <submittedName>
        <fullName evidence="1">Uncharacterized protein</fullName>
    </submittedName>
</protein>